<gene>
    <name evidence="3" type="ORF">ABEG17_13520</name>
</gene>
<protein>
    <submittedName>
        <fullName evidence="3">Endonuclease/exonuclease/phosphatase family protein</fullName>
    </submittedName>
</protein>
<dbReference type="EMBL" id="CP157483">
    <property type="protein sequence ID" value="XBO42584.1"/>
    <property type="molecule type" value="Genomic_DNA"/>
</dbReference>
<accession>A0AAU7JR97</accession>
<feature type="domain" description="Endonuclease/exonuclease/phosphatase" evidence="2">
    <location>
        <begin position="160"/>
        <end position="454"/>
    </location>
</feature>
<name>A0AAU7JR97_9MICO</name>
<evidence type="ECO:0000313" key="3">
    <source>
        <dbReference type="EMBL" id="XBO42584.1"/>
    </source>
</evidence>
<keyword evidence="3" id="KW-0255">Endonuclease</keyword>
<keyword evidence="3" id="KW-0378">Hydrolase</keyword>
<dbReference type="Pfam" id="PF03372">
    <property type="entry name" value="Exo_endo_phos"/>
    <property type="match status" value="1"/>
</dbReference>
<proteinExistence type="predicted"/>
<dbReference type="SUPFAM" id="SSF56219">
    <property type="entry name" value="DNase I-like"/>
    <property type="match status" value="1"/>
</dbReference>
<evidence type="ECO:0000256" key="1">
    <source>
        <dbReference type="SAM" id="SignalP"/>
    </source>
</evidence>
<keyword evidence="3" id="KW-0540">Nuclease</keyword>
<keyword evidence="1" id="KW-0732">Signal</keyword>
<dbReference type="Gene3D" id="3.60.10.10">
    <property type="entry name" value="Endonuclease/exonuclease/phosphatase"/>
    <property type="match status" value="1"/>
</dbReference>
<dbReference type="RefSeq" id="WP_406830003.1">
    <property type="nucleotide sequence ID" value="NZ_CP157483.1"/>
</dbReference>
<sequence>MRLRLLTAALLGTVLAATLAAPAAQAAAPPTPGPISAVTATTGPGAGEVTLSWRQDGSNTTAFVIETGLTVFSSTDHSLPLHGRGSKTFTVAKSRRSVTLTAAQVASAGASLGSANHVFYRFRAVNQTTAGTSTRTWPYLQSFGVRPISAPTTGTLLRVATFNVHTATPMAGFPSWLSRVDKVSDTILSRNPGVVGLQELGITPADGSGPSMTAQTQAQSLVASLARKGAGRYKLVRTTRYVMPGSPSAVQGARILYDSSRYRLLSSCLDTTNGVAWSSSCTVRLRLLSGDSETARRRAGFAILQDRTTGTKFFVVAAHLDQRHSTSAATDAVYENLRAGQVADILGQVARSNPSALPVVLAGDLNTYQPNVGGYLAHDALVRAGYYDTASALTQVNLRYPTINKMACTLAIPMVGSFPGWGTRIDVVMVKGLRGAVRSENVLQRSDCARPSDHNLVVADVRLP</sequence>
<dbReference type="GO" id="GO:0004519">
    <property type="term" value="F:endonuclease activity"/>
    <property type="evidence" value="ECO:0007669"/>
    <property type="project" value="UniProtKB-KW"/>
</dbReference>
<evidence type="ECO:0000259" key="2">
    <source>
        <dbReference type="Pfam" id="PF03372"/>
    </source>
</evidence>
<reference evidence="3" key="1">
    <citation type="submission" date="2024-05" db="EMBL/GenBank/DDBJ databases">
        <authorList>
            <person name="Kim S."/>
            <person name="Heo J."/>
            <person name="Choi H."/>
            <person name="Choi Y."/>
            <person name="Kwon S.-W."/>
            <person name="Kim Y."/>
        </authorList>
    </citation>
    <scope>NUCLEOTIDE SEQUENCE</scope>
    <source>
        <strain evidence="3">KACC 23699</strain>
    </source>
</reference>
<dbReference type="InterPro" id="IPR005135">
    <property type="entry name" value="Endo/exonuclease/phosphatase"/>
</dbReference>
<feature type="chain" id="PRO_5043515302" evidence="1">
    <location>
        <begin position="27"/>
        <end position="464"/>
    </location>
</feature>
<organism evidence="3">
    <name type="scientific">Pedococcus sp. KACC 23699</name>
    <dbReference type="NCBI Taxonomy" id="3149228"/>
    <lineage>
        <taxon>Bacteria</taxon>
        <taxon>Bacillati</taxon>
        <taxon>Actinomycetota</taxon>
        <taxon>Actinomycetes</taxon>
        <taxon>Micrococcales</taxon>
        <taxon>Intrasporangiaceae</taxon>
        <taxon>Pedococcus</taxon>
    </lineage>
</organism>
<feature type="signal peptide" evidence="1">
    <location>
        <begin position="1"/>
        <end position="26"/>
    </location>
</feature>
<dbReference type="InterPro" id="IPR036691">
    <property type="entry name" value="Endo/exonu/phosph_ase_sf"/>
</dbReference>
<dbReference type="AlphaFoldDB" id="A0AAU7JR97"/>